<dbReference type="EMBL" id="CQAW01000024">
    <property type="protein sequence ID" value="CNI29811.1"/>
    <property type="molecule type" value="Genomic_DNA"/>
</dbReference>
<proteinExistence type="predicted"/>
<sequence>MLPDTNRLYPTLTEVFGKLDMSHLSADDTLELANSSEEC</sequence>
<dbReference type="Proteomes" id="UP000041882">
    <property type="component" value="Unassembled WGS sequence"/>
</dbReference>
<evidence type="ECO:0000313" key="2">
    <source>
        <dbReference type="Proteomes" id="UP000041882"/>
    </source>
</evidence>
<accession>A0A0T9QUZ9</accession>
<reference evidence="2" key="1">
    <citation type="submission" date="2015-03" db="EMBL/GenBank/DDBJ databases">
        <authorList>
            <consortium name="Pathogen Informatics"/>
            <person name="Murphy D."/>
        </authorList>
    </citation>
    <scope>NUCLEOTIDE SEQUENCE [LARGE SCALE GENOMIC DNA]</scope>
    <source>
        <strain evidence="2">IP6945</strain>
    </source>
</reference>
<gene>
    <name evidence="1" type="ORF">ERS008472_03770</name>
</gene>
<dbReference type="AlphaFoldDB" id="A0A0T9QUZ9"/>
<keyword evidence="2" id="KW-1185">Reference proteome</keyword>
<name>A0A0T9QUZ9_9GAMM</name>
<organism evidence="1 2">
    <name type="scientific">Yersinia thracica</name>
    <dbReference type="NCBI Taxonomy" id="2890319"/>
    <lineage>
        <taxon>Bacteria</taxon>
        <taxon>Pseudomonadati</taxon>
        <taxon>Pseudomonadota</taxon>
        <taxon>Gammaproteobacteria</taxon>
        <taxon>Enterobacterales</taxon>
        <taxon>Yersiniaceae</taxon>
        <taxon>Yersinia</taxon>
    </lineage>
</organism>
<protein>
    <submittedName>
        <fullName evidence="1">Uncharacterized protein</fullName>
    </submittedName>
</protein>
<evidence type="ECO:0000313" key="1">
    <source>
        <dbReference type="EMBL" id="CNI29811.1"/>
    </source>
</evidence>